<proteinExistence type="predicted"/>
<reference evidence="3" key="1">
    <citation type="submission" date="2016-04" db="EMBL/GenBank/DDBJ databases">
        <authorList>
            <person name="Strepis N."/>
        </authorList>
    </citation>
    <scope>NUCLEOTIDE SEQUENCE [LARGE SCALE GENOMIC DNA]</scope>
</reference>
<dbReference type="OrthoDB" id="9802987at2"/>
<dbReference type="Proteomes" id="UP000195985">
    <property type="component" value="Unassembled WGS sequence"/>
</dbReference>
<organism evidence="2 3">
    <name type="scientific">Trichococcus pasteurii</name>
    <dbReference type="NCBI Taxonomy" id="43064"/>
    <lineage>
        <taxon>Bacteria</taxon>
        <taxon>Bacillati</taxon>
        <taxon>Bacillota</taxon>
        <taxon>Bacilli</taxon>
        <taxon>Lactobacillales</taxon>
        <taxon>Carnobacteriaceae</taxon>
        <taxon>Trichococcus</taxon>
    </lineage>
</organism>
<dbReference type="InterPro" id="IPR029044">
    <property type="entry name" value="Nucleotide-diphossugar_trans"/>
</dbReference>
<dbReference type="AlphaFoldDB" id="A0A1W1IGM8"/>
<dbReference type="GO" id="GO:0016020">
    <property type="term" value="C:membrane"/>
    <property type="evidence" value="ECO:0007669"/>
    <property type="project" value="GOC"/>
</dbReference>
<dbReference type="PANTHER" id="PTHR32385">
    <property type="entry name" value="MANNOSYL PHOSPHORYLINOSITOL CERAMIDE SYNTHASE"/>
    <property type="match status" value="1"/>
</dbReference>
<dbReference type="InterPro" id="IPR007577">
    <property type="entry name" value="GlycoTrfase_DXD_sugar-bd_CS"/>
</dbReference>
<protein>
    <submittedName>
        <fullName evidence="2">Nucleotide-diphospho-sugar transferases</fullName>
    </submittedName>
</protein>
<dbReference type="Pfam" id="PF04488">
    <property type="entry name" value="Gly_transf_sug"/>
    <property type="match status" value="1"/>
</dbReference>
<evidence type="ECO:0000313" key="2">
    <source>
        <dbReference type="EMBL" id="SLM52172.1"/>
    </source>
</evidence>
<evidence type="ECO:0000313" key="3">
    <source>
        <dbReference type="Proteomes" id="UP000195985"/>
    </source>
</evidence>
<sequence length="268" mass="30923">MTKIPKIIHYCWFGGAPIPEKDKACIESWRKFCPDYEIIEWNESNYDIAKNRYMKEAYDVKKWGFVPDYARLDIVYTHGGIYLDTDVEIIRNMDPLLEDEAFMGFEDGKFVALGLGFGAAKGNQHIKTMRDVYEGVSFINPDGSFNTLPSPHYTTEYLLEKGLKQNDAFQQIEGISIYPKAYFCPRDYYTGAMNLTENSYTIHHYNASWLSDKEKQNYERKLRLIERYGKTVGTGLHYVLSVPDILKRNDIGGLIGKALKKIGGIFRK</sequence>
<dbReference type="PANTHER" id="PTHR32385:SF15">
    <property type="entry name" value="INOSITOL PHOSPHOCERAMIDE MANNOSYLTRANSFERASE 1"/>
    <property type="match status" value="1"/>
</dbReference>
<name>A0A1W1IGM8_9LACT</name>
<gene>
    <name evidence="2" type="ORF">TPAS_1853</name>
</gene>
<dbReference type="Gene3D" id="3.90.550.20">
    <property type="match status" value="1"/>
</dbReference>
<keyword evidence="1 2" id="KW-0808">Transferase</keyword>
<dbReference type="GO" id="GO:0051999">
    <property type="term" value="P:mannosyl-inositol phosphorylceramide biosynthetic process"/>
    <property type="evidence" value="ECO:0007669"/>
    <property type="project" value="TreeGrafter"/>
</dbReference>
<dbReference type="STRING" id="43064.SAMN04488086_10764"/>
<keyword evidence="3" id="KW-1185">Reference proteome</keyword>
<dbReference type="EMBL" id="FWEY01000005">
    <property type="protein sequence ID" value="SLM52172.1"/>
    <property type="molecule type" value="Genomic_DNA"/>
</dbReference>
<dbReference type="InterPro" id="IPR051706">
    <property type="entry name" value="Glycosyltransferase_domain"/>
</dbReference>
<dbReference type="SUPFAM" id="SSF53448">
    <property type="entry name" value="Nucleotide-diphospho-sugar transferases"/>
    <property type="match status" value="1"/>
</dbReference>
<accession>A0A1W1IGM8</accession>
<evidence type="ECO:0000256" key="1">
    <source>
        <dbReference type="ARBA" id="ARBA00022679"/>
    </source>
</evidence>
<dbReference type="GO" id="GO:0000030">
    <property type="term" value="F:mannosyltransferase activity"/>
    <property type="evidence" value="ECO:0007669"/>
    <property type="project" value="TreeGrafter"/>
</dbReference>